<organism evidence="2 3">
    <name type="scientific">Artemisia annua</name>
    <name type="common">Sweet wormwood</name>
    <dbReference type="NCBI Taxonomy" id="35608"/>
    <lineage>
        <taxon>Eukaryota</taxon>
        <taxon>Viridiplantae</taxon>
        <taxon>Streptophyta</taxon>
        <taxon>Embryophyta</taxon>
        <taxon>Tracheophyta</taxon>
        <taxon>Spermatophyta</taxon>
        <taxon>Magnoliopsida</taxon>
        <taxon>eudicotyledons</taxon>
        <taxon>Gunneridae</taxon>
        <taxon>Pentapetalae</taxon>
        <taxon>asterids</taxon>
        <taxon>campanulids</taxon>
        <taxon>Asterales</taxon>
        <taxon>Asteraceae</taxon>
        <taxon>Asteroideae</taxon>
        <taxon>Anthemideae</taxon>
        <taxon>Artemisiinae</taxon>
        <taxon>Artemisia</taxon>
    </lineage>
</organism>
<name>A0A2U1LY38_ARTAN</name>
<protein>
    <submittedName>
        <fullName evidence="2">Uncharacterized protein</fullName>
    </submittedName>
</protein>
<evidence type="ECO:0000256" key="1">
    <source>
        <dbReference type="SAM" id="MobiDB-lite"/>
    </source>
</evidence>
<reference evidence="2 3" key="1">
    <citation type="journal article" date="2018" name="Mol. Plant">
        <title>The genome of Artemisia annua provides insight into the evolution of Asteraceae family and artemisinin biosynthesis.</title>
        <authorList>
            <person name="Shen Q."/>
            <person name="Zhang L."/>
            <person name="Liao Z."/>
            <person name="Wang S."/>
            <person name="Yan T."/>
            <person name="Shi P."/>
            <person name="Liu M."/>
            <person name="Fu X."/>
            <person name="Pan Q."/>
            <person name="Wang Y."/>
            <person name="Lv Z."/>
            <person name="Lu X."/>
            <person name="Zhang F."/>
            <person name="Jiang W."/>
            <person name="Ma Y."/>
            <person name="Chen M."/>
            <person name="Hao X."/>
            <person name="Li L."/>
            <person name="Tang Y."/>
            <person name="Lv G."/>
            <person name="Zhou Y."/>
            <person name="Sun X."/>
            <person name="Brodelius P.E."/>
            <person name="Rose J.K.C."/>
            <person name="Tang K."/>
        </authorList>
    </citation>
    <scope>NUCLEOTIDE SEQUENCE [LARGE SCALE GENOMIC DNA]</scope>
    <source>
        <strain evidence="3">cv. Huhao1</strain>
        <tissue evidence="2">Leaf</tissue>
    </source>
</reference>
<dbReference type="Proteomes" id="UP000245207">
    <property type="component" value="Unassembled WGS sequence"/>
</dbReference>
<feature type="compositionally biased region" description="Polar residues" evidence="1">
    <location>
        <begin position="324"/>
        <end position="340"/>
    </location>
</feature>
<dbReference type="PANTHER" id="PTHR34427:SF5">
    <property type="entry name" value="DUF4283 DOMAIN-CONTAINING PROTEIN"/>
    <property type="match status" value="1"/>
</dbReference>
<dbReference type="GO" id="GO:0003676">
    <property type="term" value="F:nucleic acid binding"/>
    <property type="evidence" value="ECO:0007669"/>
    <property type="project" value="InterPro"/>
</dbReference>
<dbReference type="OrthoDB" id="861279at2759"/>
<dbReference type="CDD" id="cd00590">
    <property type="entry name" value="RRM_SF"/>
    <property type="match status" value="1"/>
</dbReference>
<dbReference type="PANTHER" id="PTHR34427">
    <property type="entry name" value="DUF4283 DOMAIN PROTEIN"/>
    <property type="match status" value="1"/>
</dbReference>
<comment type="caution">
    <text evidence="2">The sequence shown here is derived from an EMBL/GenBank/DDBJ whole genome shotgun (WGS) entry which is preliminary data.</text>
</comment>
<feature type="region of interest" description="Disordered" evidence="1">
    <location>
        <begin position="383"/>
        <end position="427"/>
    </location>
</feature>
<dbReference type="SUPFAM" id="SSF54928">
    <property type="entry name" value="RNA-binding domain, RBD"/>
    <property type="match status" value="1"/>
</dbReference>
<accession>A0A2U1LY38</accession>
<feature type="region of interest" description="Disordered" evidence="1">
    <location>
        <begin position="313"/>
        <end position="340"/>
    </location>
</feature>
<dbReference type="InterPro" id="IPR035979">
    <property type="entry name" value="RBD_domain_sf"/>
</dbReference>
<feature type="compositionally biased region" description="Basic and acidic residues" evidence="1">
    <location>
        <begin position="383"/>
        <end position="395"/>
    </location>
</feature>
<dbReference type="AlphaFoldDB" id="A0A2U1LY38"/>
<sequence length="427" mass="47901">MLWKAFAKHGRISDVYVAKKKSIAGKTFGFARFYNIDNPKLFEGTLKSTFIGTHRLKVHLARYQGKINTSSVIFPTNNNTTNQQHVPNPINKINASHHPSSKPINTHGHSYANILITEHARPKHLPTPLTIHSCPELTNLLHRLIVGELETLDTFPNLKNILADISLPNTRIKYLGGFHVLLELENNTQTELTINNTQLLNCFESLKPWDERFVHNNRLVWLSIEGLPPNAWHEAAFSRIAGVWGDVVFPEKCKRSNNNLVSGKVCVRTRNMDFIQVNMPVLVDGTHVCIRIRELVDKEDVYHKGGGWIREQGAVSRSPEGLNDDNNSNRSEYSKSQMTSVNSNFRNASVTSPNAFVHDSYFEDLSVSPKSRKEHVATTVDLDKASQDLASRENMHPGPTLGKNSSPKLVGHISTPIDSIEPSPFST</sequence>
<gene>
    <name evidence="2" type="ORF">CTI12_AA440180</name>
</gene>
<proteinExistence type="predicted"/>
<keyword evidence="3" id="KW-1185">Reference proteome</keyword>
<evidence type="ECO:0000313" key="2">
    <source>
        <dbReference type="EMBL" id="PWA53901.1"/>
    </source>
</evidence>
<dbReference type="EMBL" id="PKPP01007261">
    <property type="protein sequence ID" value="PWA53901.1"/>
    <property type="molecule type" value="Genomic_DNA"/>
</dbReference>
<evidence type="ECO:0000313" key="3">
    <source>
        <dbReference type="Proteomes" id="UP000245207"/>
    </source>
</evidence>